<evidence type="ECO:0000313" key="9">
    <source>
        <dbReference type="EMBL" id="HGU64741.1"/>
    </source>
</evidence>
<dbReference type="GO" id="GO:0005509">
    <property type="term" value="F:calcium ion binding"/>
    <property type="evidence" value="ECO:0007669"/>
    <property type="project" value="UniProtKB-UniRule"/>
</dbReference>
<evidence type="ECO:0000259" key="7">
    <source>
        <dbReference type="Pfam" id="PF01951"/>
    </source>
</evidence>
<accession>A0A7C4H5D9</accession>
<name>A0A7C4H5D9_STAMA</name>
<dbReference type="PANTHER" id="PTHR12682:SF11">
    <property type="entry name" value="PROTEIN ARCHEASE"/>
    <property type="match status" value="1"/>
</dbReference>
<keyword evidence="2 6" id="KW-0819">tRNA processing</keyword>
<dbReference type="PANTHER" id="PTHR12682">
    <property type="entry name" value="ARCHEASE"/>
    <property type="match status" value="1"/>
</dbReference>
<comment type="function">
    <text evidence="5 6">Activates the tRNA-splicing ligase complex by facilitating the enzymatic turnover of catalytic subunit RtcB. Acts by promoting the guanylylation of RtcB, a key intermediate step in tRNA ligation. Can also alter the NTP specificity of RtcB such that ATP, dGTP or ITP is used efficiently.</text>
</comment>
<evidence type="ECO:0000313" key="8">
    <source>
        <dbReference type="EMBL" id="HGM58339.1"/>
    </source>
</evidence>
<dbReference type="HAMAP" id="MF_01222">
    <property type="entry name" value="Archease_arch"/>
    <property type="match status" value="1"/>
</dbReference>
<evidence type="ECO:0000256" key="3">
    <source>
        <dbReference type="ARBA" id="ARBA00022723"/>
    </source>
</evidence>
<dbReference type="AlphaFoldDB" id="A0A7C4H5D9"/>
<comment type="similarity">
    <text evidence="1 6">Belongs to the archease family.</text>
</comment>
<reference evidence="8" key="1">
    <citation type="journal article" date="2020" name="mSystems">
        <title>Genome- and Community-Level Interaction Insights into Carbon Utilization and Element Cycling Functions of Hydrothermarchaeota in Hydrothermal Sediment.</title>
        <authorList>
            <person name="Zhou Z."/>
            <person name="Liu Y."/>
            <person name="Xu W."/>
            <person name="Pan J."/>
            <person name="Luo Z.H."/>
            <person name="Li M."/>
        </authorList>
    </citation>
    <scope>NUCLEOTIDE SEQUENCE [LARGE SCALE GENOMIC DNA]</scope>
    <source>
        <strain evidence="9">SpSt-622</strain>
        <strain evidence="8">SpSt-642</strain>
    </source>
</reference>
<gene>
    <name evidence="9" type="ORF">ENT92_00800</name>
    <name evidence="8" type="ORF">ENU14_01945</name>
</gene>
<organism evidence="8">
    <name type="scientific">Staphylothermus marinus</name>
    <dbReference type="NCBI Taxonomy" id="2280"/>
    <lineage>
        <taxon>Archaea</taxon>
        <taxon>Thermoproteota</taxon>
        <taxon>Thermoprotei</taxon>
        <taxon>Desulfurococcales</taxon>
        <taxon>Desulfurococcaceae</taxon>
        <taxon>Staphylothermus</taxon>
    </lineage>
</organism>
<feature type="binding site" evidence="6">
    <location>
        <position position="155"/>
    </location>
    <ligand>
        <name>Ca(2+)</name>
        <dbReference type="ChEBI" id="CHEBI:29108"/>
    </ligand>
</feature>
<dbReference type="InterPro" id="IPR036820">
    <property type="entry name" value="Archease_dom_sf"/>
</dbReference>
<dbReference type="SUPFAM" id="SSF69819">
    <property type="entry name" value="MTH1598-like"/>
    <property type="match status" value="1"/>
</dbReference>
<dbReference type="InterPro" id="IPR023572">
    <property type="entry name" value="Archease_dom"/>
</dbReference>
<evidence type="ECO:0000256" key="5">
    <source>
        <dbReference type="ARBA" id="ARBA00024970"/>
    </source>
</evidence>
<evidence type="ECO:0000256" key="4">
    <source>
        <dbReference type="ARBA" id="ARBA00022837"/>
    </source>
</evidence>
<evidence type="ECO:0000256" key="6">
    <source>
        <dbReference type="HAMAP-Rule" id="MF_01222"/>
    </source>
</evidence>
<evidence type="ECO:0000256" key="1">
    <source>
        <dbReference type="ARBA" id="ARBA00007963"/>
    </source>
</evidence>
<keyword evidence="4 6" id="KW-0106">Calcium</keyword>
<dbReference type="GO" id="GO:0006388">
    <property type="term" value="P:tRNA splicing, via endonucleolytic cleavage and ligation"/>
    <property type="evidence" value="ECO:0007669"/>
    <property type="project" value="UniProtKB-UniRule"/>
</dbReference>
<dbReference type="NCBIfam" id="NF001617">
    <property type="entry name" value="PRK00407.1"/>
    <property type="match status" value="1"/>
</dbReference>
<feature type="binding site" evidence="6">
    <location>
        <position position="22"/>
    </location>
    <ligand>
        <name>Ca(2+)</name>
        <dbReference type="ChEBI" id="CHEBI:29108"/>
    </ligand>
</feature>
<feature type="binding site" evidence="6">
    <location>
        <position position="156"/>
    </location>
    <ligand>
        <name>Ca(2+)</name>
        <dbReference type="ChEBI" id="CHEBI:29108"/>
    </ligand>
</feature>
<dbReference type="EMBL" id="DTAN01000035">
    <property type="protein sequence ID" value="HGU64741.1"/>
    <property type="molecule type" value="Genomic_DNA"/>
</dbReference>
<dbReference type="EMBL" id="DTBJ01000016">
    <property type="protein sequence ID" value="HGM58339.1"/>
    <property type="molecule type" value="Genomic_DNA"/>
</dbReference>
<keyword evidence="3 6" id="KW-0479">Metal-binding</keyword>
<comment type="caution">
    <text evidence="8">The sequence shown here is derived from an EMBL/GenBank/DDBJ whole genome shotgun (WGS) entry which is preliminary data.</text>
</comment>
<protein>
    <recommendedName>
        <fullName evidence="6">Protein archease</fullName>
    </recommendedName>
</protein>
<feature type="domain" description="Archease" evidence="7">
    <location>
        <begin position="14"/>
        <end position="156"/>
    </location>
</feature>
<dbReference type="Gene3D" id="3.55.10.10">
    <property type="entry name" value="Archease domain"/>
    <property type="match status" value="1"/>
</dbReference>
<evidence type="ECO:0000256" key="2">
    <source>
        <dbReference type="ARBA" id="ARBA00022694"/>
    </source>
</evidence>
<proteinExistence type="inferred from homology"/>
<dbReference type="InterPro" id="IPR022952">
    <property type="entry name" value="Archease_arc"/>
</dbReference>
<dbReference type="InterPro" id="IPR002804">
    <property type="entry name" value="Archease"/>
</dbReference>
<sequence length="156" mass="18489">MSDKIVEHGLPGRFDYLEHTSDIYIVAYGSNLIELFENSGLALFESMTDTRKVKPLVEKRVETEGFDMENLLYKWLEELLIIYYSERIMCSEIIVDEISIARLNNDYVYRIKGKCRGEVFNPEIHEPRVEIKAVTYYLMRVVKSEEQWRAYFVLDI</sequence>
<dbReference type="Pfam" id="PF01951">
    <property type="entry name" value="Archease"/>
    <property type="match status" value="1"/>
</dbReference>